<name>A0A0H3A7A4_NITV4</name>
<protein>
    <submittedName>
        <fullName evidence="1">Uncharacterized protein</fullName>
    </submittedName>
</protein>
<evidence type="ECO:0000313" key="1">
    <source>
        <dbReference type="EMBL" id="ABM28038.1"/>
    </source>
</evidence>
<sequence>MGRYLQIRVSASTFREEEVLQAWPRLTTLVWPDGPVGPEGGGVLQLVAALDDACNFAGWNDTLRKALGQGIERAAALKANLEEALAEWNPREANRLSDEIEGALDELERLAPAS</sequence>
<dbReference type="HOGENOM" id="CLU_169525_0_0_7"/>
<dbReference type="AlphaFoldDB" id="A0A0H3A7A4"/>
<evidence type="ECO:0000313" key="2">
    <source>
        <dbReference type="Proteomes" id="UP000009173"/>
    </source>
</evidence>
<proteinExistence type="predicted"/>
<dbReference type="KEGG" id="dvl:Dvul_1018"/>
<dbReference type="RefSeq" id="WP_011791989.1">
    <property type="nucleotide sequence ID" value="NC_008751.1"/>
</dbReference>
<gene>
    <name evidence="1" type="ordered locus">Dvul_1018</name>
</gene>
<dbReference type="EMBL" id="CP000527">
    <property type="protein sequence ID" value="ABM28038.1"/>
    <property type="molecule type" value="Genomic_DNA"/>
</dbReference>
<reference evidence="2" key="1">
    <citation type="journal article" date="2009" name="Environ. Microbiol.">
        <title>Contribution of mobile genetic elements to Desulfovibrio vulgaris genome plasticity.</title>
        <authorList>
            <person name="Walker C.B."/>
            <person name="Stolyar S."/>
            <person name="Chivian D."/>
            <person name="Pinel N."/>
            <person name="Gabster J.A."/>
            <person name="Dehal P.S."/>
            <person name="He Z."/>
            <person name="Yang Z.K."/>
            <person name="Yen H.C."/>
            <person name="Zhou J."/>
            <person name="Wall J.D."/>
            <person name="Hazen T.C."/>
            <person name="Arkin A.P."/>
            <person name="Stahl D.A."/>
        </authorList>
    </citation>
    <scope>NUCLEOTIDE SEQUENCE [LARGE SCALE GENOMIC DNA]</scope>
    <source>
        <strain evidence="2">DP4</strain>
    </source>
</reference>
<accession>A0A0H3A7A4</accession>
<organism evidence="1 2">
    <name type="scientific">Nitratidesulfovibrio vulgaris (strain DP4)</name>
    <name type="common">Desulfovibrio vulgaris</name>
    <dbReference type="NCBI Taxonomy" id="391774"/>
    <lineage>
        <taxon>Bacteria</taxon>
        <taxon>Pseudomonadati</taxon>
        <taxon>Thermodesulfobacteriota</taxon>
        <taxon>Desulfovibrionia</taxon>
        <taxon>Desulfovibrionales</taxon>
        <taxon>Desulfovibrionaceae</taxon>
        <taxon>Nitratidesulfovibrio</taxon>
    </lineage>
</organism>
<dbReference type="Proteomes" id="UP000009173">
    <property type="component" value="Chromosome"/>
</dbReference>